<proteinExistence type="predicted"/>
<evidence type="ECO:0000313" key="2">
    <source>
        <dbReference type="EMBL" id="JAC48339.1"/>
    </source>
</evidence>
<name>A0A034W0Y1_BACDO</name>
<feature type="compositionally biased region" description="Basic residues" evidence="1">
    <location>
        <begin position="324"/>
        <end position="334"/>
    </location>
</feature>
<feature type="region of interest" description="Disordered" evidence="1">
    <location>
        <begin position="1"/>
        <end position="77"/>
    </location>
</feature>
<accession>A0A034W0Y1</accession>
<feature type="compositionally biased region" description="Low complexity" evidence="1">
    <location>
        <begin position="158"/>
        <end position="184"/>
    </location>
</feature>
<feature type="compositionally biased region" description="Basic and acidic residues" evidence="1">
    <location>
        <begin position="38"/>
        <end position="57"/>
    </location>
</feature>
<feature type="compositionally biased region" description="Low complexity" evidence="1">
    <location>
        <begin position="1"/>
        <end position="23"/>
    </location>
</feature>
<feature type="region of interest" description="Disordered" evidence="1">
    <location>
        <begin position="323"/>
        <end position="358"/>
    </location>
</feature>
<feature type="region of interest" description="Disordered" evidence="1">
    <location>
        <begin position="115"/>
        <end position="184"/>
    </location>
</feature>
<dbReference type="AlphaFoldDB" id="A0A034W0Y1"/>
<evidence type="ECO:0000256" key="1">
    <source>
        <dbReference type="SAM" id="MobiDB-lite"/>
    </source>
</evidence>
<feature type="region of interest" description="Disordered" evidence="1">
    <location>
        <begin position="214"/>
        <end position="301"/>
    </location>
</feature>
<organism evidence="2">
    <name type="scientific">Bactrocera dorsalis</name>
    <name type="common">Oriental fruit fly</name>
    <name type="synonym">Dacus dorsalis</name>
    <dbReference type="NCBI Taxonomy" id="27457"/>
    <lineage>
        <taxon>Eukaryota</taxon>
        <taxon>Metazoa</taxon>
        <taxon>Ecdysozoa</taxon>
        <taxon>Arthropoda</taxon>
        <taxon>Hexapoda</taxon>
        <taxon>Insecta</taxon>
        <taxon>Pterygota</taxon>
        <taxon>Neoptera</taxon>
        <taxon>Endopterygota</taxon>
        <taxon>Diptera</taxon>
        <taxon>Brachycera</taxon>
        <taxon>Muscomorpha</taxon>
        <taxon>Tephritoidea</taxon>
        <taxon>Tephritidae</taxon>
        <taxon>Bactrocera</taxon>
        <taxon>Bactrocera</taxon>
    </lineage>
</organism>
<feature type="compositionally biased region" description="Low complexity" evidence="1">
    <location>
        <begin position="239"/>
        <end position="258"/>
    </location>
</feature>
<feature type="compositionally biased region" description="Low complexity" evidence="1">
    <location>
        <begin position="130"/>
        <end position="142"/>
    </location>
</feature>
<reference evidence="2" key="1">
    <citation type="journal article" date="2014" name="BMC Genomics">
        <title>Characterizing the developmental transcriptome of the oriental fruit fly, Bactrocera dorsalis (Diptera: Tephritidae) through comparative genomic analysis with Drosophila melanogaster utilizing modENCODE datasets.</title>
        <authorList>
            <person name="Geib S.M."/>
            <person name="Calla B."/>
            <person name="Hall B."/>
            <person name="Hou S."/>
            <person name="Manoukis N.C."/>
        </authorList>
    </citation>
    <scope>NUCLEOTIDE SEQUENCE</scope>
    <source>
        <strain evidence="2">Punador</strain>
    </source>
</reference>
<dbReference type="EMBL" id="GAKP01010613">
    <property type="protein sequence ID" value="JAC48339.1"/>
    <property type="molecule type" value="Transcribed_RNA"/>
</dbReference>
<sequence>MSSSRNKFFSSGKLSNKSGSSGLRILWIPGGRKSHPKGRFDSTNKHVPHKGEQKKNEVWSLGGSKNQKDLLDADPDNNLFDGPSVSGITSAACALGAVGVEKCTNATTTPTISISTAEGSLSPDANVHNAAQTPSSTASTTPLVSIPNSPDTGATPKLILITTSSTTESDKSPSSSSMPAKTAFTTVTTTTTAEIMDENRFSILGKDISNEVDVYDLPSPPKNGLNTPPPEGATSVLLNTSAGTTASTATTPSPSNTPKQHSERDSVAGLSPKKKHHHKNENNNHQNDIDSIESISDNTKLPSNDLEWIDELLLERNGKELLSKKNKKKKKKISTTKELDQLDGVSSKQNAKDGAADEDDKVVKCLYYTLMCCDCTIS</sequence>
<dbReference type="OrthoDB" id="6608749at2759"/>
<protein>
    <submittedName>
        <fullName evidence="2">Uncharacterized protein</fullName>
    </submittedName>
</protein>